<name>A0A1I7AHY6_9FLAO</name>
<reference evidence="10 11" key="1">
    <citation type="submission" date="2016-10" db="EMBL/GenBank/DDBJ databases">
        <authorList>
            <person name="de Groot N.N."/>
        </authorList>
    </citation>
    <scope>NUCLEOTIDE SEQUENCE [LARGE SCALE GENOMIC DNA]</scope>
    <source>
        <strain evidence="10 11">CGMCC 1.7005</strain>
    </source>
</reference>
<dbReference type="GO" id="GO:0009307">
    <property type="term" value="P:DNA restriction-modification system"/>
    <property type="evidence" value="ECO:0007669"/>
    <property type="project" value="UniProtKB-KW"/>
</dbReference>
<dbReference type="PROSITE" id="PS00094">
    <property type="entry name" value="C5_MTASE_1"/>
    <property type="match status" value="1"/>
</dbReference>
<evidence type="ECO:0000256" key="2">
    <source>
        <dbReference type="ARBA" id="ARBA00022679"/>
    </source>
</evidence>
<evidence type="ECO:0000256" key="5">
    <source>
        <dbReference type="ARBA" id="ARBA00047422"/>
    </source>
</evidence>
<evidence type="ECO:0000256" key="1">
    <source>
        <dbReference type="ARBA" id="ARBA00022603"/>
    </source>
</evidence>
<dbReference type="InterPro" id="IPR031303">
    <property type="entry name" value="C5_meth_CS"/>
</dbReference>
<feature type="domain" description="Arm DNA-binding" evidence="9">
    <location>
        <begin position="15"/>
        <end position="81"/>
    </location>
</feature>
<keyword evidence="11" id="KW-1185">Reference proteome</keyword>
<dbReference type="InterPro" id="IPR018117">
    <property type="entry name" value="C5_DNA_meth_AS"/>
</dbReference>
<accession>A0A1I7AHY6</accession>
<sequence length="742" mass="85557">MRPLKNMATINFYLDRPDKKGFSPIHLRINCNGDQVKLATGQKIKSSDFDKNKQLAIGESYQTREINHYLNFLKERADEILHHSSKKVFEKNEIKNLLNEHIESYKLNNSVNLVKEQITLYGKPITFVDLFAGAGGFSEGFLQVEHNSKYFDFVLANDINENCELTHVVRYNHQLGLDTKFLTQDITEPDFLDNLLEKIDGKSIDVVCGGPPCQSFSLAGKRKKFDKKDDLFFHYLEVIKVLQPKYFVMENVKGILTKEGGKIKDLIINEINSIIDINEIPLLIEFIKNNKTDSNSFIFDCLVKRVELEKLLEKEKDAGREDYVNFIDNRFRKITPKIVDYRTSKTDVNMNTIRHGFKLLSRTKQWDKLKRDIIKEKDYCDIDRDDFVEAFTDFLTEISPDRIISKIESSFKLLKIPASYKSACNDIITALKIYTTSFNESIDILKSYCNVGQKDELGGILEKIRLYKIEKPFVANASNYGVPQNRERVLFIGCRKDQKFISEIPSTVSEDEKVTIFEALYDLDFIGNNQEAHRYDLVDLSKQYNGSANKKKNLLKNRDIDGKVCLKDGKTYAEWSRNGRLVERFQPQTKPFYVKDSNALLKGEKYFDLLNNHKTSNQSKSVIQRLDVILKHGNYKNAQPELNSCGLSSNKRNYNVLKPESQSPTILTIPDDFIHYNRPRALTVREMARLQSFDDTFVFQGKRTTGGEDRKNTVPQYTLVGNAVPPLLARAIGMEILKNLNK</sequence>
<comment type="catalytic activity">
    <reaction evidence="5 8">
        <text>a 2'-deoxycytidine in DNA + S-adenosyl-L-methionine = a 5-methyl-2'-deoxycytidine in DNA + S-adenosyl-L-homocysteine + H(+)</text>
        <dbReference type="Rhea" id="RHEA:13681"/>
        <dbReference type="Rhea" id="RHEA-COMP:11369"/>
        <dbReference type="Rhea" id="RHEA-COMP:11370"/>
        <dbReference type="ChEBI" id="CHEBI:15378"/>
        <dbReference type="ChEBI" id="CHEBI:57856"/>
        <dbReference type="ChEBI" id="CHEBI:59789"/>
        <dbReference type="ChEBI" id="CHEBI:85452"/>
        <dbReference type="ChEBI" id="CHEBI:85454"/>
        <dbReference type="EC" id="2.1.1.37"/>
    </reaction>
</comment>
<evidence type="ECO:0000259" key="9">
    <source>
        <dbReference type="Pfam" id="PF17293"/>
    </source>
</evidence>
<organism evidence="10 11">
    <name type="scientific">Lishizhenia tianjinensis</name>
    <dbReference type="NCBI Taxonomy" id="477690"/>
    <lineage>
        <taxon>Bacteria</taxon>
        <taxon>Pseudomonadati</taxon>
        <taxon>Bacteroidota</taxon>
        <taxon>Flavobacteriia</taxon>
        <taxon>Flavobacteriales</taxon>
        <taxon>Crocinitomicaceae</taxon>
        <taxon>Lishizhenia</taxon>
    </lineage>
</organism>
<feature type="active site" evidence="6">
    <location>
        <position position="213"/>
    </location>
</feature>
<evidence type="ECO:0000313" key="10">
    <source>
        <dbReference type="EMBL" id="SFT74557.1"/>
    </source>
</evidence>
<dbReference type="GO" id="GO:0044027">
    <property type="term" value="P:negative regulation of gene expression via chromosomal CpG island methylation"/>
    <property type="evidence" value="ECO:0007669"/>
    <property type="project" value="TreeGrafter"/>
</dbReference>
<dbReference type="InterPro" id="IPR035386">
    <property type="entry name" value="Arm-DNA-bind_5"/>
</dbReference>
<proteinExistence type="inferred from homology"/>
<evidence type="ECO:0000256" key="6">
    <source>
        <dbReference type="PROSITE-ProRule" id="PRU01016"/>
    </source>
</evidence>
<dbReference type="PANTHER" id="PTHR10629">
    <property type="entry name" value="CYTOSINE-SPECIFIC METHYLTRANSFERASE"/>
    <property type="match status" value="1"/>
</dbReference>
<dbReference type="NCBIfam" id="TIGR00675">
    <property type="entry name" value="dcm"/>
    <property type="match status" value="1"/>
</dbReference>
<dbReference type="STRING" id="477690.SAMN05216474_2110"/>
<dbReference type="EC" id="2.1.1.37" evidence="8"/>
<gene>
    <name evidence="10" type="ORF">SAMN05216474_2110</name>
</gene>
<dbReference type="EMBL" id="FPAS01000003">
    <property type="protein sequence ID" value="SFT74557.1"/>
    <property type="molecule type" value="Genomic_DNA"/>
</dbReference>
<protein>
    <recommendedName>
        <fullName evidence="8">Cytosine-specific methyltransferase</fullName>
        <ecNumber evidence="8">2.1.1.37</ecNumber>
    </recommendedName>
</protein>
<keyword evidence="3 6" id="KW-0949">S-adenosyl-L-methionine</keyword>
<dbReference type="InterPro" id="IPR001525">
    <property type="entry name" value="C5_MeTfrase"/>
</dbReference>
<keyword evidence="1 6" id="KW-0489">Methyltransferase</keyword>
<dbReference type="Pfam" id="PF17293">
    <property type="entry name" value="Arm-DNA-bind_5"/>
    <property type="match status" value="1"/>
</dbReference>
<dbReference type="InterPro" id="IPR050390">
    <property type="entry name" value="C5-Methyltransferase"/>
</dbReference>
<dbReference type="GO" id="GO:0003886">
    <property type="term" value="F:DNA (cytosine-5-)-methyltransferase activity"/>
    <property type="evidence" value="ECO:0007669"/>
    <property type="project" value="UniProtKB-EC"/>
</dbReference>
<keyword evidence="4" id="KW-0680">Restriction system</keyword>
<comment type="similarity">
    <text evidence="6 7">Belongs to the class I-like SAM-binding methyltransferase superfamily. C5-methyltransferase family.</text>
</comment>
<dbReference type="PRINTS" id="PR00105">
    <property type="entry name" value="C5METTRFRASE"/>
</dbReference>
<dbReference type="SUPFAM" id="SSF53335">
    <property type="entry name" value="S-adenosyl-L-methionine-dependent methyltransferases"/>
    <property type="match status" value="2"/>
</dbReference>
<evidence type="ECO:0000256" key="3">
    <source>
        <dbReference type="ARBA" id="ARBA00022691"/>
    </source>
</evidence>
<evidence type="ECO:0000256" key="4">
    <source>
        <dbReference type="ARBA" id="ARBA00022747"/>
    </source>
</evidence>
<dbReference type="Proteomes" id="UP000236454">
    <property type="component" value="Unassembled WGS sequence"/>
</dbReference>
<dbReference type="PROSITE" id="PS00095">
    <property type="entry name" value="C5_MTASE_2"/>
    <property type="match status" value="1"/>
</dbReference>
<dbReference type="AlphaFoldDB" id="A0A1I7AHY6"/>
<dbReference type="GO" id="GO:0003677">
    <property type="term" value="F:DNA binding"/>
    <property type="evidence" value="ECO:0007669"/>
    <property type="project" value="TreeGrafter"/>
</dbReference>
<dbReference type="Pfam" id="PF00145">
    <property type="entry name" value="DNA_methylase"/>
    <property type="match status" value="2"/>
</dbReference>
<evidence type="ECO:0000313" key="11">
    <source>
        <dbReference type="Proteomes" id="UP000236454"/>
    </source>
</evidence>
<keyword evidence="2 6" id="KW-0808">Transferase</keyword>
<dbReference type="PROSITE" id="PS51679">
    <property type="entry name" value="SAM_MT_C5"/>
    <property type="match status" value="1"/>
</dbReference>
<dbReference type="PANTHER" id="PTHR10629:SF52">
    <property type="entry name" value="DNA (CYTOSINE-5)-METHYLTRANSFERASE 1"/>
    <property type="match status" value="1"/>
</dbReference>
<dbReference type="GO" id="GO:0032259">
    <property type="term" value="P:methylation"/>
    <property type="evidence" value="ECO:0007669"/>
    <property type="project" value="UniProtKB-KW"/>
</dbReference>
<dbReference type="Gene3D" id="3.90.120.10">
    <property type="entry name" value="DNA Methylase, subunit A, domain 2"/>
    <property type="match status" value="1"/>
</dbReference>
<dbReference type="Gene3D" id="3.40.50.150">
    <property type="entry name" value="Vaccinia Virus protein VP39"/>
    <property type="match status" value="2"/>
</dbReference>
<evidence type="ECO:0000256" key="7">
    <source>
        <dbReference type="RuleBase" id="RU000416"/>
    </source>
</evidence>
<evidence type="ECO:0000256" key="8">
    <source>
        <dbReference type="RuleBase" id="RU000417"/>
    </source>
</evidence>
<dbReference type="InterPro" id="IPR029063">
    <property type="entry name" value="SAM-dependent_MTases_sf"/>
</dbReference>